<proteinExistence type="predicted"/>
<feature type="transmembrane region" description="Helical" evidence="1">
    <location>
        <begin position="37"/>
        <end position="54"/>
    </location>
</feature>
<evidence type="ECO:0000256" key="1">
    <source>
        <dbReference type="SAM" id="Phobius"/>
    </source>
</evidence>
<keyword evidence="1" id="KW-0472">Membrane</keyword>
<dbReference type="EMBL" id="SPQQ01000005">
    <property type="protein sequence ID" value="TGE37330.1"/>
    <property type="molecule type" value="Genomic_DNA"/>
</dbReference>
<dbReference type="Proteomes" id="UP000298460">
    <property type="component" value="Unassembled WGS sequence"/>
</dbReference>
<feature type="transmembrane region" description="Helical" evidence="1">
    <location>
        <begin position="66"/>
        <end position="91"/>
    </location>
</feature>
<dbReference type="AlphaFoldDB" id="A0A4Z0R3G7"/>
<feature type="transmembrane region" description="Helical" evidence="1">
    <location>
        <begin position="134"/>
        <end position="156"/>
    </location>
</feature>
<sequence length="164" mass="19633">MNYWTEHVFNTWQWWFNIAALLLPVILWWKLVDKKKLMEIIVYGFMVSAFAIYFDTIGETSVLWEYPYLIIPLDYILIDVDYAIMPVLYMLAYQYFPTWKGYTAANIVLSASYAFLAEPLFVKLGLYEMHGWKFIYSFPIYVVIAILCKWLTLYFIEKQTAMED</sequence>
<comment type="caution">
    <text evidence="2">The sequence shown here is derived from an EMBL/GenBank/DDBJ whole genome shotgun (WGS) entry which is preliminary data.</text>
</comment>
<feature type="transmembrane region" description="Helical" evidence="1">
    <location>
        <begin position="103"/>
        <end position="122"/>
    </location>
</feature>
<dbReference type="OrthoDB" id="1679483at2"/>
<reference evidence="2 3" key="1">
    <citation type="submission" date="2019-03" db="EMBL/GenBank/DDBJ databases">
        <title>Draft Genome Sequence of Desulfosporosinus fructosivorans Strain 63.6F, Isolated from Marine Sediment in the Baltic Sea.</title>
        <authorList>
            <person name="Hausmann B."/>
            <person name="Vandieken V."/>
            <person name="Pjevac P."/>
            <person name="Schreck K."/>
            <person name="Herbold C.W."/>
            <person name="Loy A."/>
        </authorList>
    </citation>
    <scope>NUCLEOTIDE SEQUENCE [LARGE SCALE GENOMIC DNA]</scope>
    <source>
        <strain evidence="2 3">63.6F</strain>
    </source>
</reference>
<accession>A0A4Z0R3G7</accession>
<keyword evidence="1" id="KW-1133">Transmembrane helix</keyword>
<protein>
    <submittedName>
        <fullName evidence="2">Uncharacterized protein</fullName>
    </submittedName>
</protein>
<dbReference type="RefSeq" id="WP_135548399.1">
    <property type="nucleotide sequence ID" value="NZ_SPQQ01000005.1"/>
</dbReference>
<feature type="transmembrane region" description="Helical" evidence="1">
    <location>
        <begin position="12"/>
        <end position="30"/>
    </location>
</feature>
<organism evidence="2 3">
    <name type="scientific">Desulfosporosinus fructosivorans</name>
    <dbReference type="NCBI Taxonomy" id="2018669"/>
    <lineage>
        <taxon>Bacteria</taxon>
        <taxon>Bacillati</taxon>
        <taxon>Bacillota</taxon>
        <taxon>Clostridia</taxon>
        <taxon>Eubacteriales</taxon>
        <taxon>Desulfitobacteriaceae</taxon>
        <taxon>Desulfosporosinus</taxon>
    </lineage>
</organism>
<keyword evidence="1" id="KW-0812">Transmembrane</keyword>
<name>A0A4Z0R3G7_9FIRM</name>
<keyword evidence="3" id="KW-1185">Reference proteome</keyword>
<dbReference type="InterPro" id="IPR048147">
    <property type="entry name" value="CBO0543-like"/>
</dbReference>
<evidence type="ECO:0000313" key="2">
    <source>
        <dbReference type="EMBL" id="TGE37330.1"/>
    </source>
</evidence>
<evidence type="ECO:0000313" key="3">
    <source>
        <dbReference type="Proteomes" id="UP000298460"/>
    </source>
</evidence>
<gene>
    <name evidence="2" type="ORF">E4K67_15935</name>
</gene>
<dbReference type="NCBIfam" id="NF041644">
    <property type="entry name" value="CBO0543_fam"/>
    <property type="match status" value="1"/>
</dbReference>